<organism evidence="2 3">
    <name type="scientific">Ekhidna lutea</name>
    <dbReference type="NCBI Taxonomy" id="447679"/>
    <lineage>
        <taxon>Bacteria</taxon>
        <taxon>Pseudomonadati</taxon>
        <taxon>Bacteroidota</taxon>
        <taxon>Cytophagia</taxon>
        <taxon>Cytophagales</taxon>
        <taxon>Reichenbachiellaceae</taxon>
        <taxon>Ekhidna</taxon>
    </lineage>
</organism>
<accession>A0A239HUR7</accession>
<feature type="transmembrane region" description="Helical" evidence="1">
    <location>
        <begin position="151"/>
        <end position="170"/>
    </location>
</feature>
<gene>
    <name evidence="2" type="ORF">SAMN05421640_1461</name>
</gene>
<evidence type="ECO:0000313" key="3">
    <source>
        <dbReference type="Proteomes" id="UP000198393"/>
    </source>
</evidence>
<protein>
    <submittedName>
        <fullName evidence="2">Uncharacterized protein</fullName>
    </submittedName>
</protein>
<dbReference type="EMBL" id="FZPD01000002">
    <property type="protein sequence ID" value="SNS83924.1"/>
    <property type="molecule type" value="Genomic_DNA"/>
</dbReference>
<feature type="transmembrane region" description="Helical" evidence="1">
    <location>
        <begin position="69"/>
        <end position="91"/>
    </location>
</feature>
<keyword evidence="1" id="KW-1133">Transmembrane helix</keyword>
<evidence type="ECO:0000256" key="1">
    <source>
        <dbReference type="SAM" id="Phobius"/>
    </source>
</evidence>
<feature type="transmembrane region" description="Helical" evidence="1">
    <location>
        <begin position="244"/>
        <end position="262"/>
    </location>
</feature>
<feature type="transmembrane region" description="Helical" evidence="1">
    <location>
        <begin position="268"/>
        <end position="286"/>
    </location>
</feature>
<sequence>MVKNGLSPYTLSSFGYTPLSIIISGYTAKLFEGIIPFEYVMSALGMINYLMLCWLIYSTVKKIHKRNDIATYSLLLFLGVGIVGKISTVILDPKVLLSTLFVSAYYAHLNKRVVLSFFLASCAVWVWQPSIIILLGLILLVLRKVSVINCFYYLAAGTLLASILPITYLLSSGQLQDFIQTAIIDRFVWATEERNFSPFKFLTYPFYQKYVWDLLFFILALTGFLASLLFRFKQYKWKIFSNGYFDELLIITFFFVLLLNLESGNRDLLTFMSFLAIWVSYSFRFLKIHKLNLIKVYVLLILIGFLDFFIPYHNDNHTQLGLVADQIAKTNDIKNGNYLTVGRSSEGLNVIWKTYPYDYRLRLHVVNIGSKYNCNSYDQEIGNSIRFIVLDKSQFQPTKSSCYLVVAEAIQQKPHVTHTYGDILVLDFIAR</sequence>
<feature type="transmembrane region" description="Helical" evidence="1">
    <location>
        <begin position="113"/>
        <end position="142"/>
    </location>
</feature>
<keyword evidence="1" id="KW-0812">Transmembrane</keyword>
<feature type="transmembrane region" description="Helical" evidence="1">
    <location>
        <begin position="210"/>
        <end position="232"/>
    </location>
</feature>
<reference evidence="2 3" key="1">
    <citation type="submission" date="2017-06" db="EMBL/GenBank/DDBJ databases">
        <authorList>
            <person name="Kim H.J."/>
            <person name="Triplett B.A."/>
        </authorList>
    </citation>
    <scope>NUCLEOTIDE SEQUENCE [LARGE SCALE GENOMIC DNA]</scope>
    <source>
        <strain evidence="2 3">DSM 19307</strain>
    </source>
</reference>
<feature type="transmembrane region" description="Helical" evidence="1">
    <location>
        <begin position="39"/>
        <end position="57"/>
    </location>
</feature>
<keyword evidence="3" id="KW-1185">Reference proteome</keyword>
<dbReference type="AlphaFoldDB" id="A0A239HUR7"/>
<name>A0A239HUR7_EKHLU</name>
<dbReference type="Proteomes" id="UP000198393">
    <property type="component" value="Unassembled WGS sequence"/>
</dbReference>
<evidence type="ECO:0000313" key="2">
    <source>
        <dbReference type="EMBL" id="SNS83924.1"/>
    </source>
</evidence>
<keyword evidence="1" id="KW-0472">Membrane</keyword>
<proteinExistence type="predicted"/>
<feature type="transmembrane region" description="Helical" evidence="1">
    <location>
        <begin position="293"/>
        <end position="312"/>
    </location>
</feature>